<dbReference type="Proteomes" id="UP000192796">
    <property type="component" value="Unassembled WGS sequence"/>
</dbReference>
<dbReference type="InterPro" id="IPR038277">
    <property type="entry name" value="UreF_sf"/>
</dbReference>
<dbReference type="PANTHER" id="PTHR33620:SF1">
    <property type="entry name" value="UREASE ACCESSORY PROTEIN F"/>
    <property type="match status" value="1"/>
</dbReference>
<accession>A0A1V9FVL9</accession>
<comment type="similarity">
    <text evidence="3">Belongs to the UreF family.</text>
</comment>
<keyword evidence="5" id="KW-1185">Reference proteome</keyword>
<evidence type="ECO:0000313" key="5">
    <source>
        <dbReference type="Proteomes" id="UP000192796"/>
    </source>
</evidence>
<dbReference type="HAMAP" id="MF_01385">
    <property type="entry name" value="UreF"/>
    <property type="match status" value="1"/>
</dbReference>
<evidence type="ECO:0000256" key="1">
    <source>
        <dbReference type="ARBA" id="ARBA00022988"/>
    </source>
</evidence>
<dbReference type="RefSeq" id="WP_081149406.1">
    <property type="nucleotide sequence ID" value="NZ_LVYD01000051.1"/>
</dbReference>
<dbReference type="AlphaFoldDB" id="A0A1V9FVL9"/>
<dbReference type="PIRSF" id="PIRSF009467">
    <property type="entry name" value="Ureas_acces_UreF"/>
    <property type="match status" value="1"/>
</dbReference>
<organism evidence="4 5">
    <name type="scientific">Niastella vici</name>
    <dbReference type="NCBI Taxonomy" id="1703345"/>
    <lineage>
        <taxon>Bacteria</taxon>
        <taxon>Pseudomonadati</taxon>
        <taxon>Bacteroidota</taxon>
        <taxon>Chitinophagia</taxon>
        <taxon>Chitinophagales</taxon>
        <taxon>Chitinophagaceae</taxon>
        <taxon>Niastella</taxon>
    </lineage>
</organism>
<comment type="subcellular location">
    <subcellularLocation>
        <location evidence="3">Cytoplasm</location>
    </subcellularLocation>
</comment>
<comment type="subunit">
    <text evidence="3">UreD, UreF and UreG form a complex that acts as a GTP-hydrolysis-dependent molecular chaperone, activating the urease apoprotein by helping to assemble the nickel containing metallocenter of UreC. The UreE protein probably delivers the nickel.</text>
</comment>
<protein>
    <recommendedName>
        <fullName evidence="3">Urease accessory protein UreF</fullName>
    </recommendedName>
</protein>
<dbReference type="PANTHER" id="PTHR33620">
    <property type="entry name" value="UREASE ACCESSORY PROTEIN F"/>
    <property type="match status" value="1"/>
</dbReference>
<sequence>MNPALIRLLQLSDPALPVGGFAHSASLETYVQLGIVNNEATANEFVTGMLSQNIHYTDAALVSLVYDAIAGNEADEIKQLDDLCTAVKLPREMRQASQKLGVRLIKIFQPLCNNDWLNRYATAVQTKELSGHYCVAFGIIAQALQIPKTDALSGFYYNAAAGFVTNSVKLIPLSQQSGQALLFSLQPLITELVKNNLQPNREMIGLCCTGFDIRSMQHEQLYSRLYMS</sequence>
<dbReference type="Gene3D" id="1.10.4190.10">
    <property type="entry name" value="Urease accessory protein UreF"/>
    <property type="match status" value="1"/>
</dbReference>
<evidence type="ECO:0000313" key="4">
    <source>
        <dbReference type="EMBL" id="OQP62393.1"/>
    </source>
</evidence>
<dbReference type="OrthoDB" id="9798772at2"/>
<evidence type="ECO:0000256" key="3">
    <source>
        <dbReference type="HAMAP-Rule" id="MF_01385"/>
    </source>
</evidence>
<dbReference type="Pfam" id="PF01730">
    <property type="entry name" value="UreF"/>
    <property type="match status" value="1"/>
</dbReference>
<dbReference type="GO" id="GO:0005737">
    <property type="term" value="C:cytoplasm"/>
    <property type="evidence" value="ECO:0007669"/>
    <property type="project" value="UniProtKB-SubCell"/>
</dbReference>
<keyword evidence="2 3" id="KW-0143">Chaperone</keyword>
<comment type="caution">
    <text evidence="4">The sequence shown here is derived from an EMBL/GenBank/DDBJ whole genome shotgun (WGS) entry which is preliminary data.</text>
</comment>
<comment type="function">
    <text evidence="3">Required for maturation of urease via the functional incorporation of the urease nickel metallocenter.</text>
</comment>
<proteinExistence type="inferred from homology"/>
<dbReference type="InterPro" id="IPR002639">
    <property type="entry name" value="UreF"/>
</dbReference>
<evidence type="ECO:0000256" key="2">
    <source>
        <dbReference type="ARBA" id="ARBA00023186"/>
    </source>
</evidence>
<dbReference type="EMBL" id="LVYD01000051">
    <property type="protein sequence ID" value="OQP62393.1"/>
    <property type="molecule type" value="Genomic_DNA"/>
</dbReference>
<dbReference type="GO" id="GO:0016151">
    <property type="term" value="F:nickel cation binding"/>
    <property type="evidence" value="ECO:0007669"/>
    <property type="project" value="UniProtKB-UniRule"/>
</dbReference>
<name>A0A1V9FVL9_9BACT</name>
<keyword evidence="3" id="KW-0963">Cytoplasm</keyword>
<reference evidence="4 5" key="1">
    <citation type="submission" date="2016-03" db="EMBL/GenBank/DDBJ databases">
        <title>Niastella vici sp. nov., isolated from farmland soil.</title>
        <authorList>
            <person name="Chen L."/>
            <person name="Wang D."/>
            <person name="Yang S."/>
            <person name="Wang G."/>
        </authorList>
    </citation>
    <scope>NUCLEOTIDE SEQUENCE [LARGE SCALE GENOMIC DNA]</scope>
    <source>
        <strain evidence="4 5">DJ57</strain>
    </source>
</reference>
<keyword evidence="1 3" id="KW-0996">Nickel insertion</keyword>
<gene>
    <name evidence="3" type="primary">ureF</name>
    <name evidence="4" type="ORF">A3860_28975</name>
</gene>
<dbReference type="STRING" id="1703345.A3860_28975"/>